<accession>A0AA38VTQ9</accession>
<comment type="similarity">
    <text evidence="1">Belongs to the nuclease type I family.</text>
</comment>
<dbReference type="AlphaFoldDB" id="A0AA38VTQ9"/>
<keyword evidence="5" id="KW-0378">Hydrolase</keyword>
<protein>
    <submittedName>
        <fullName evidence="9">S1/P1 nuclease</fullName>
    </submittedName>
</protein>
<proteinExistence type="inferred from homology"/>
<dbReference type="PANTHER" id="PTHR33146">
    <property type="entry name" value="ENDONUCLEASE 4"/>
    <property type="match status" value="1"/>
</dbReference>
<feature type="signal peptide" evidence="8">
    <location>
        <begin position="1"/>
        <end position="20"/>
    </location>
</feature>
<dbReference type="InterPro" id="IPR008947">
    <property type="entry name" value="PLipase_C/P1_nuclease_dom_sf"/>
</dbReference>
<evidence type="ECO:0000256" key="8">
    <source>
        <dbReference type="SAM" id="SignalP"/>
    </source>
</evidence>
<evidence type="ECO:0000313" key="10">
    <source>
        <dbReference type="Proteomes" id="UP001174691"/>
    </source>
</evidence>
<gene>
    <name evidence="9" type="ORF">NKR19_g5008</name>
</gene>
<evidence type="ECO:0000256" key="1">
    <source>
        <dbReference type="ARBA" id="ARBA00009547"/>
    </source>
</evidence>
<dbReference type="GO" id="GO:0003676">
    <property type="term" value="F:nucleic acid binding"/>
    <property type="evidence" value="ECO:0007669"/>
    <property type="project" value="InterPro"/>
</dbReference>
<dbReference type="GO" id="GO:0004519">
    <property type="term" value="F:endonuclease activity"/>
    <property type="evidence" value="ECO:0007669"/>
    <property type="project" value="UniProtKB-KW"/>
</dbReference>
<dbReference type="InterPro" id="IPR003154">
    <property type="entry name" value="S1/P1nuclease"/>
</dbReference>
<sequence>MAARLLSVALLASGLPTTLAWGALGHETVAYIATNFVASSTKTYFQTLLGDTSTDYLASVASWADSWRSTTAGKFSSPFHYIDANDNPPTSCSVSLSRDCGSGGCVVSAISNYTTRLLTPSLSKSERQIAAKMVIHLLGDIGQPLHCEALDVGGNDIDVTYGGDSTNLHAVWDSDIAESIAGGSSLSSAKSWAATLTTAIKTGTYKSAAAGWVSGLSITSAQSSALTWATESNAQVCSTVLAKGLSYVENNDLSGSYTTTAQPVVNLQIAKQGYRLAKWLDAIAAAA</sequence>
<dbReference type="SUPFAM" id="SSF48537">
    <property type="entry name" value="Phospholipase C/P1 nuclease"/>
    <property type="match status" value="1"/>
</dbReference>
<keyword evidence="8" id="KW-0732">Signal</keyword>
<keyword evidence="10" id="KW-1185">Reference proteome</keyword>
<evidence type="ECO:0000256" key="4">
    <source>
        <dbReference type="ARBA" id="ARBA00022759"/>
    </source>
</evidence>
<keyword evidence="3" id="KW-0479">Metal-binding</keyword>
<evidence type="ECO:0000256" key="5">
    <source>
        <dbReference type="ARBA" id="ARBA00022801"/>
    </source>
</evidence>
<evidence type="ECO:0000256" key="3">
    <source>
        <dbReference type="ARBA" id="ARBA00022723"/>
    </source>
</evidence>
<dbReference type="Pfam" id="PF02265">
    <property type="entry name" value="S1-P1_nuclease"/>
    <property type="match status" value="1"/>
</dbReference>
<keyword evidence="2" id="KW-0540">Nuclease</keyword>
<evidence type="ECO:0000256" key="2">
    <source>
        <dbReference type="ARBA" id="ARBA00022722"/>
    </source>
</evidence>
<organism evidence="9 10">
    <name type="scientific">Coniochaeta hoffmannii</name>
    <dbReference type="NCBI Taxonomy" id="91930"/>
    <lineage>
        <taxon>Eukaryota</taxon>
        <taxon>Fungi</taxon>
        <taxon>Dikarya</taxon>
        <taxon>Ascomycota</taxon>
        <taxon>Pezizomycotina</taxon>
        <taxon>Sordariomycetes</taxon>
        <taxon>Sordariomycetidae</taxon>
        <taxon>Coniochaetales</taxon>
        <taxon>Coniochaetaceae</taxon>
        <taxon>Coniochaeta</taxon>
    </lineage>
</organism>
<dbReference type="GO" id="GO:0046872">
    <property type="term" value="F:metal ion binding"/>
    <property type="evidence" value="ECO:0007669"/>
    <property type="project" value="UniProtKB-KW"/>
</dbReference>
<evidence type="ECO:0000256" key="6">
    <source>
        <dbReference type="ARBA" id="ARBA00023157"/>
    </source>
</evidence>
<feature type="chain" id="PRO_5041216721" evidence="8">
    <location>
        <begin position="21"/>
        <end position="287"/>
    </location>
</feature>
<dbReference type="GO" id="GO:0016788">
    <property type="term" value="F:hydrolase activity, acting on ester bonds"/>
    <property type="evidence" value="ECO:0007669"/>
    <property type="project" value="InterPro"/>
</dbReference>
<keyword evidence="6" id="KW-1015">Disulfide bond</keyword>
<dbReference type="PANTHER" id="PTHR33146:SF26">
    <property type="entry name" value="ENDONUCLEASE 4"/>
    <property type="match status" value="1"/>
</dbReference>
<dbReference type="GO" id="GO:0006308">
    <property type="term" value="P:DNA catabolic process"/>
    <property type="evidence" value="ECO:0007669"/>
    <property type="project" value="InterPro"/>
</dbReference>
<keyword evidence="4" id="KW-0255">Endonuclease</keyword>
<name>A0AA38VTQ9_9PEZI</name>
<dbReference type="Proteomes" id="UP001174691">
    <property type="component" value="Unassembled WGS sequence"/>
</dbReference>
<evidence type="ECO:0000313" key="9">
    <source>
        <dbReference type="EMBL" id="KAJ9151082.1"/>
    </source>
</evidence>
<dbReference type="CDD" id="cd11010">
    <property type="entry name" value="S1-P1_nuclease"/>
    <property type="match status" value="1"/>
</dbReference>
<keyword evidence="7" id="KW-0325">Glycoprotein</keyword>
<dbReference type="Gene3D" id="1.10.575.10">
    <property type="entry name" value="P1 Nuclease"/>
    <property type="match status" value="1"/>
</dbReference>
<reference evidence="9" key="1">
    <citation type="submission" date="2022-07" db="EMBL/GenBank/DDBJ databases">
        <title>Fungi with potential for degradation of polypropylene.</title>
        <authorList>
            <person name="Gostincar C."/>
        </authorList>
    </citation>
    <scope>NUCLEOTIDE SEQUENCE</scope>
    <source>
        <strain evidence="9">EXF-13287</strain>
    </source>
</reference>
<dbReference type="EMBL" id="JANBVN010000066">
    <property type="protein sequence ID" value="KAJ9151082.1"/>
    <property type="molecule type" value="Genomic_DNA"/>
</dbReference>
<comment type="caution">
    <text evidence="9">The sequence shown here is derived from an EMBL/GenBank/DDBJ whole genome shotgun (WGS) entry which is preliminary data.</text>
</comment>
<evidence type="ECO:0000256" key="7">
    <source>
        <dbReference type="ARBA" id="ARBA00023180"/>
    </source>
</evidence>